<feature type="transmembrane region" description="Helical" evidence="1">
    <location>
        <begin position="280"/>
        <end position="306"/>
    </location>
</feature>
<evidence type="ECO:0000313" key="4">
    <source>
        <dbReference type="Proteomes" id="UP000229236"/>
    </source>
</evidence>
<gene>
    <name evidence="3" type="ORF">CO088_02560</name>
</gene>
<feature type="domain" description="DUF4349" evidence="2">
    <location>
        <begin position="90"/>
        <end position="301"/>
    </location>
</feature>
<reference evidence="4" key="1">
    <citation type="submission" date="2017-09" db="EMBL/GenBank/DDBJ databases">
        <title>Depth-based differentiation of microbial function through sediment-hosted aquifers and enrichment of novel symbionts in the deep terrestrial subsurface.</title>
        <authorList>
            <person name="Probst A.J."/>
            <person name="Ladd B."/>
            <person name="Jarett J.K."/>
            <person name="Geller-Mcgrath D.E."/>
            <person name="Sieber C.M.K."/>
            <person name="Emerson J.B."/>
            <person name="Anantharaman K."/>
            <person name="Thomas B.C."/>
            <person name="Malmstrom R."/>
            <person name="Stieglmeier M."/>
            <person name="Klingl A."/>
            <person name="Woyke T."/>
            <person name="Ryan C.M."/>
            <person name="Banfield J.F."/>
        </authorList>
    </citation>
    <scope>NUCLEOTIDE SEQUENCE [LARGE SCALE GENOMIC DNA]</scope>
</reference>
<dbReference type="Pfam" id="PF14257">
    <property type="entry name" value="DUF4349"/>
    <property type="match status" value="1"/>
</dbReference>
<dbReference type="Proteomes" id="UP000229236">
    <property type="component" value="Unassembled WGS sequence"/>
</dbReference>
<keyword evidence="1" id="KW-0472">Membrane</keyword>
<evidence type="ECO:0000256" key="1">
    <source>
        <dbReference type="SAM" id="Phobius"/>
    </source>
</evidence>
<sequence length="319" mass="35127">MNTKEARNLVIRNKKPIIASGVTTVVVFVIVLAVLGVMGGRPGPFQYDLLGMDSKTVSYDTGFMGRGMEGDVTSSVNVPVPTSPSVVTDRKVINNASLSLVVKKTDDAVEDIKSIARKHGGFVENANIYITTGDRKAGSVAIRVPATNFDAAVAEIKTIAVTIEREDINASDVTEQFIDYEARLKNLKAEETQYAEILKRATKIDDIVTITDRLADLRGRIESQEGQLKYLSQQVDLSTIHVGLISEADVEVFGVVWSPLVVVKLAIKDALASLVGYMNFIIAVMFHLPIIILWILTVALVLLVLWKIGKKVWRRWFNK</sequence>
<dbReference type="AlphaFoldDB" id="A0A2M8D758"/>
<feature type="transmembrane region" description="Helical" evidence="1">
    <location>
        <begin position="17"/>
        <end position="38"/>
    </location>
</feature>
<organism evidence="3 4">
    <name type="scientific">Candidatus Yonathbacteria bacterium CG_4_9_14_0_8_um_filter_46_47</name>
    <dbReference type="NCBI Taxonomy" id="1975106"/>
    <lineage>
        <taxon>Bacteria</taxon>
        <taxon>Candidatus Yonathiibacteriota</taxon>
    </lineage>
</organism>
<proteinExistence type="predicted"/>
<comment type="caution">
    <text evidence="3">The sequence shown here is derived from an EMBL/GenBank/DDBJ whole genome shotgun (WGS) entry which is preliminary data.</text>
</comment>
<evidence type="ECO:0000313" key="3">
    <source>
        <dbReference type="EMBL" id="PJB82972.1"/>
    </source>
</evidence>
<evidence type="ECO:0000259" key="2">
    <source>
        <dbReference type="Pfam" id="PF14257"/>
    </source>
</evidence>
<keyword evidence="1" id="KW-0812">Transmembrane</keyword>
<keyword evidence="1" id="KW-1133">Transmembrane helix</keyword>
<protein>
    <recommendedName>
        <fullName evidence="2">DUF4349 domain-containing protein</fullName>
    </recommendedName>
</protein>
<accession>A0A2M8D758</accession>
<dbReference type="EMBL" id="PFTM01000046">
    <property type="protein sequence ID" value="PJB82972.1"/>
    <property type="molecule type" value="Genomic_DNA"/>
</dbReference>
<name>A0A2M8D758_9BACT</name>
<dbReference type="InterPro" id="IPR025645">
    <property type="entry name" value="DUF4349"/>
</dbReference>